<feature type="non-terminal residue" evidence="1">
    <location>
        <position position="76"/>
    </location>
</feature>
<dbReference type="AlphaFoldDB" id="A0A7X5SDE8"/>
<name>A0A7X5SDE8_XANPE</name>
<comment type="caution">
    <text evidence="1">The sequence shown here is derived from an EMBL/GenBank/DDBJ whole genome shotgun (WGS) entry which is preliminary data.</text>
</comment>
<sequence>GGVNEVHRLRARDDGSLLADSTVGEPHSFDVEVRATVQGRSHRWAYPSYEGRTTIAAKIAQDAGIRVAPVGPGSIA</sequence>
<evidence type="ECO:0000313" key="2">
    <source>
        <dbReference type="Proteomes" id="UP000471082"/>
    </source>
</evidence>
<reference evidence="1 2" key="1">
    <citation type="submission" date="2019-11" db="EMBL/GenBank/DDBJ databases">
        <title>Genome-resolved metagenomics to study the prevalence of co-infection and intraspecific heterogeneity among plant pathogen metapopulations.</title>
        <authorList>
            <person name="Newberry E."/>
            <person name="Bhandari R."/>
            <person name="Kemble J."/>
            <person name="Sikora E."/>
            <person name="Potnis N."/>
        </authorList>
    </citation>
    <scope>NUCLEOTIDE SEQUENCE [LARGE SCALE GENOMIC DNA]</scope>
    <source>
        <strain evidence="1">Xp_Tom_Tuscaloosa_18b</strain>
    </source>
</reference>
<feature type="non-terminal residue" evidence="1">
    <location>
        <position position="1"/>
    </location>
</feature>
<dbReference type="EMBL" id="JAAGYU010002863">
    <property type="protein sequence ID" value="NEL81694.1"/>
    <property type="molecule type" value="Genomic_DNA"/>
</dbReference>
<proteinExistence type="predicted"/>
<protein>
    <submittedName>
        <fullName evidence="1">Efflux transporter periplasmic adaptor subunit</fullName>
    </submittedName>
</protein>
<dbReference type="Proteomes" id="UP000471082">
    <property type="component" value="Unassembled WGS sequence"/>
</dbReference>
<organism evidence="1 2">
    <name type="scientific">Xanthomonas perforans</name>
    <dbReference type="NCBI Taxonomy" id="442694"/>
    <lineage>
        <taxon>Bacteria</taxon>
        <taxon>Pseudomonadati</taxon>
        <taxon>Pseudomonadota</taxon>
        <taxon>Gammaproteobacteria</taxon>
        <taxon>Lysobacterales</taxon>
        <taxon>Lysobacteraceae</taxon>
        <taxon>Xanthomonas</taxon>
    </lineage>
</organism>
<gene>
    <name evidence="1" type="ORF">G3W61_36100</name>
</gene>
<accession>A0A7X5SDE8</accession>
<evidence type="ECO:0000313" key="1">
    <source>
        <dbReference type="EMBL" id="NEL81694.1"/>
    </source>
</evidence>